<name>A0AAD5TNW6_9FUNG</name>
<protein>
    <submittedName>
        <fullName evidence="1">Uncharacterized protein</fullName>
    </submittedName>
</protein>
<accession>A0AAD5TNW6</accession>
<sequence>LLETAWQHTTRSFRHATSGMKHHFYLLQAAKWKRCHFRKVMRCQRCLTILVSTYLRRRAVQWRLQKTTERIVRARRVTKLF</sequence>
<organism evidence="1 2">
    <name type="scientific">Geranomyces variabilis</name>
    <dbReference type="NCBI Taxonomy" id="109894"/>
    <lineage>
        <taxon>Eukaryota</taxon>
        <taxon>Fungi</taxon>
        <taxon>Fungi incertae sedis</taxon>
        <taxon>Chytridiomycota</taxon>
        <taxon>Chytridiomycota incertae sedis</taxon>
        <taxon>Chytridiomycetes</taxon>
        <taxon>Spizellomycetales</taxon>
        <taxon>Powellomycetaceae</taxon>
        <taxon>Geranomyces</taxon>
    </lineage>
</organism>
<dbReference type="AlphaFoldDB" id="A0AAD5TNW6"/>
<reference evidence="1" key="1">
    <citation type="submission" date="2020-05" db="EMBL/GenBank/DDBJ databases">
        <title>Phylogenomic resolution of chytrid fungi.</title>
        <authorList>
            <person name="Stajich J.E."/>
            <person name="Amses K."/>
            <person name="Simmons R."/>
            <person name="Seto K."/>
            <person name="Myers J."/>
            <person name="Bonds A."/>
            <person name="Quandt C.A."/>
            <person name="Barry K."/>
            <person name="Liu P."/>
            <person name="Grigoriev I."/>
            <person name="Longcore J.E."/>
            <person name="James T.Y."/>
        </authorList>
    </citation>
    <scope>NUCLEOTIDE SEQUENCE</scope>
    <source>
        <strain evidence="1">JEL0379</strain>
    </source>
</reference>
<comment type="caution">
    <text evidence="1">The sequence shown here is derived from an EMBL/GenBank/DDBJ whole genome shotgun (WGS) entry which is preliminary data.</text>
</comment>
<feature type="non-terminal residue" evidence="1">
    <location>
        <position position="1"/>
    </location>
</feature>
<dbReference type="Proteomes" id="UP001212152">
    <property type="component" value="Unassembled WGS sequence"/>
</dbReference>
<feature type="non-terminal residue" evidence="1">
    <location>
        <position position="81"/>
    </location>
</feature>
<keyword evidence="2" id="KW-1185">Reference proteome</keyword>
<evidence type="ECO:0000313" key="2">
    <source>
        <dbReference type="Proteomes" id="UP001212152"/>
    </source>
</evidence>
<gene>
    <name evidence="1" type="ORF">HDU87_004503</name>
</gene>
<evidence type="ECO:0000313" key="1">
    <source>
        <dbReference type="EMBL" id="KAJ3177484.1"/>
    </source>
</evidence>
<proteinExistence type="predicted"/>
<dbReference type="EMBL" id="JADGJQ010000033">
    <property type="protein sequence ID" value="KAJ3177484.1"/>
    <property type="molecule type" value="Genomic_DNA"/>
</dbReference>